<protein>
    <submittedName>
        <fullName evidence="2">CLUMA_CG018849, isoform A</fullName>
    </submittedName>
</protein>
<dbReference type="AlphaFoldDB" id="A0A1J1J2Y3"/>
<feature type="transmembrane region" description="Helical" evidence="1">
    <location>
        <begin position="99"/>
        <end position="119"/>
    </location>
</feature>
<reference evidence="2 3" key="1">
    <citation type="submission" date="2015-04" db="EMBL/GenBank/DDBJ databases">
        <authorList>
            <person name="Syromyatnikov M.Y."/>
            <person name="Popov V.N."/>
        </authorList>
    </citation>
    <scope>NUCLEOTIDE SEQUENCE [LARGE SCALE GENOMIC DNA]</scope>
</reference>
<dbReference type="EMBL" id="CVRI01000065">
    <property type="protein sequence ID" value="CRL05822.1"/>
    <property type="molecule type" value="Genomic_DNA"/>
</dbReference>
<keyword evidence="1" id="KW-0472">Membrane</keyword>
<accession>A0A1J1J2Y3</accession>
<organism evidence="2 3">
    <name type="scientific">Clunio marinus</name>
    <dbReference type="NCBI Taxonomy" id="568069"/>
    <lineage>
        <taxon>Eukaryota</taxon>
        <taxon>Metazoa</taxon>
        <taxon>Ecdysozoa</taxon>
        <taxon>Arthropoda</taxon>
        <taxon>Hexapoda</taxon>
        <taxon>Insecta</taxon>
        <taxon>Pterygota</taxon>
        <taxon>Neoptera</taxon>
        <taxon>Endopterygota</taxon>
        <taxon>Diptera</taxon>
        <taxon>Nematocera</taxon>
        <taxon>Chironomoidea</taxon>
        <taxon>Chironomidae</taxon>
        <taxon>Clunio</taxon>
    </lineage>
</organism>
<proteinExistence type="predicted"/>
<evidence type="ECO:0000256" key="1">
    <source>
        <dbReference type="SAM" id="Phobius"/>
    </source>
</evidence>
<name>A0A1J1J2Y3_9DIPT</name>
<sequence length="207" mass="23336">MIIEVMTIKKQQTVAHHTICVLVIVCLLSLEINAVEEEILDKIQLNVEGAERTVDDKSNEIIQSSKEIVNSDKSEQTIQRPRIFKASDEEGLGMDSLTIIWYLTTFTALFGFFIVMACTEKTCGRNAPKPTERTCPPTPCPSYKHFAPPSYDSVMKKYKNPRVFIVPVHENNNFFNQGVTDNNIQNPVSATTTIVDIEKPEEIATQK</sequence>
<evidence type="ECO:0000313" key="2">
    <source>
        <dbReference type="EMBL" id="CRL05822.1"/>
    </source>
</evidence>
<keyword evidence="3" id="KW-1185">Reference proteome</keyword>
<gene>
    <name evidence="2" type="primary">putative AGAP005241-PA</name>
    <name evidence="2" type="ORF">CLUMA_CG018849</name>
</gene>
<evidence type="ECO:0000313" key="3">
    <source>
        <dbReference type="Proteomes" id="UP000183832"/>
    </source>
</evidence>
<keyword evidence="1" id="KW-0812">Transmembrane</keyword>
<dbReference type="OrthoDB" id="8069116at2759"/>
<dbReference type="Proteomes" id="UP000183832">
    <property type="component" value="Unassembled WGS sequence"/>
</dbReference>
<keyword evidence="1" id="KW-1133">Transmembrane helix</keyword>